<dbReference type="RefSeq" id="WP_126449351.1">
    <property type="nucleotide sequence ID" value="NZ_AP018553.1"/>
</dbReference>
<accession>A0A348B1K4</accession>
<reference evidence="2" key="1">
    <citation type="journal article" date="2014" name="Int. J. Syst. Evol. Microbiol.">
        <title>Complete genome sequence of Corynebacterium casei LMG S-19264T (=DSM 44701T), isolated from a smear-ripened cheese.</title>
        <authorList>
            <consortium name="US DOE Joint Genome Institute (JGI-PGF)"/>
            <person name="Walter F."/>
            <person name="Albersmeier A."/>
            <person name="Kalinowski J."/>
            <person name="Ruckert C."/>
        </authorList>
    </citation>
    <scope>NUCLEOTIDE SEQUENCE</scope>
    <source>
        <strain evidence="2">JCM 31740</strain>
    </source>
</reference>
<reference evidence="3" key="2">
    <citation type="submission" date="2018-04" db="EMBL/GenBank/DDBJ databases">
        <title>Complete genome sequence of Sulfodiicoccus acidiphilus strain HS-1.</title>
        <authorList>
            <person name="Sakai H.D."/>
            <person name="Kurosawa N."/>
        </authorList>
    </citation>
    <scope>NUCLEOTIDE SEQUENCE [LARGE SCALE GENOMIC DNA]</scope>
    <source>
        <strain evidence="3">HS-1</strain>
    </source>
</reference>
<keyword evidence="3" id="KW-1185">Reference proteome</keyword>
<dbReference type="InterPro" id="IPR003462">
    <property type="entry name" value="ODC_Mu_crystall"/>
</dbReference>
<dbReference type="OrthoDB" id="21421at2157"/>
<dbReference type="SUPFAM" id="SSF51735">
    <property type="entry name" value="NAD(P)-binding Rossmann-fold domains"/>
    <property type="match status" value="1"/>
</dbReference>
<dbReference type="PANTHER" id="PTHR13812">
    <property type="entry name" value="KETIMINE REDUCTASE MU-CRYSTALLIN"/>
    <property type="match status" value="1"/>
</dbReference>
<reference evidence="2" key="4">
    <citation type="submission" date="2020-09" db="EMBL/GenBank/DDBJ databases">
        <authorList>
            <person name="Sun Q."/>
            <person name="Ohkuma M."/>
        </authorList>
    </citation>
    <scope>NUCLEOTIDE SEQUENCE</scope>
    <source>
        <strain evidence="2">JCM 31740</strain>
    </source>
</reference>
<dbReference type="Proteomes" id="UP000276741">
    <property type="component" value="Chromosome"/>
</dbReference>
<dbReference type="AlphaFoldDB" id="A0A348B1K4"/>
<sequence length="314" mass="34771">MLGEVPIYQFADIDKTVNFKEFIYFLREYILSLDESSVKIPPRTVISLPNDAVWLVMPVTDLKNDVFVTKIVNEYKHNPERGLPKSAGLTLVSRASNGQLLCLLDSNYVTGLRTAALAALSLELRPDKVWRKVGMIGSGLEASFLARAVLSLTSPEEVRVFSRNPENVRNFVERMGKYGYTVSAAPSPDNAVKDADLVVLATDSKQPVISANWLRSDAHVISIDTLPDRRELDPETLRRASMIVVDDLDEVMSAAGDVIHAVESGLIGKERIVPLKEVLRERKRVTGSLTVYKSVGFALLDCAASLYIHQRLSS</sequence>
<dbReference type="Gene3D" id="3.30.1780.10">
    <property type="entry name" value="ornithine cyclodeaminase, domain 1"/>
    <property type="match status" value="1"/>
</dbReference>
<reference evidence="1" key="3">
    <citation type="journal article" date="2019" name="BMC Res. Notes">
        <title>Complete genome sequence of the Sulfodiicoccus acidiphilus strain HS-1T, the first crenarchaeon that lacks polB3, isolated from an acidic hot spring in Ohwaku-dani, Hakone, Japan.</title>
        <authorList>
            <person name="Sakai H.D."/>
            <person name="Kurosawa N."/>
        </authorList>
    </citation>
    <scope>NUCLEOTIDE SEQUENCE</scope>
    <source>
        <strain evidence="1">HS-1</strain>
    </source>
</reference>
<dbReference type="EMBL" id="AP018553">
    <property type="protein sequence ID" value="BBD72056.1"/>
    <property type="molecule type" value="Genomic_DNA"/>
</dbReference>
<proteinExistence type="predicted"/>
<dbReference type="GeneID" id="38665949"/>
<dbReference type="Gene3D" id="3.40.50.720">
    <property type="entry name" value="NAD(P)-binding Rossmann-like Domain"/>
    <property type="match status" value="1"/>
</dbReference>
<evidence type="ECO:0000313" key="3">
    <source>
        <dbReference type="Proteomes" id="UP000276741"/>
    </source>
</evidence>
<dbReference type="KEGG" id="sacd:HS1genome_0445"/>
<organism evidence="1 3">
    <name type="scientific">Sulfodiicoccus acidiphilus</name>
    <dbReference type="NCBI Taxonomy" id="1670455"/>
    <lineage>
        <taxon>Archaea</taxon>
        <taxon>Thermoproteota</taxon>
        <taxon>Thermoprotei</taxon>
        <taxon>Sulfolobales</taxon>
        <taxon>Sulfolobaceae</taxon>
        <taxon>Sulfodiicoccus</taxon>
    </lineage>
</organism>
<evidence type="ECO:0000313" key="1">
    <source>
        <dbReference type="EMBL" id="BBD72056.1"/>
    </source>
</evidence>
<evidence type="ECO:0000313" key="2">
    <source>
        <dbReference type="EMBL" id="GGU00094.1"/>
    </source>
</evidence>
<dbReference type="Proteomes" id="UP000616143">
    <property type="component" value="Unassembled WGS sequence"/>
</dbReference>
<dbReference type="PANTHER" id="PTHR13812:SF19">
    <property type="entry name" value="KETIMINE REDUCTASE MU-CRYSTALLIN"/>
    <property type="match status" value="1"/>
</dbReference>
<dbReference type="PIRSF" id="PIRSF001439">
    <property type="entry name" value="CryM"/>
    <property type="match status" value="1"/>
</dbReference>
<dbReference type="InterPro" id="IPR036291">
    <property type="entry name" value="NAD(P)-bd_dom_sf"/>
</dbReference>
<protein>
    <submittedName>
        <fullName evidence="1">Ornithine cyclodeaminase</fullName>
    </submittedName>
</protein>
<dbReference type="EMBL" id="BMQS01000016">
    <property type="protein sequence ID" value="GGU00094.1"/>
    <property type="molecule type" value="Genomic_DNA"/>
</dbReference>
<gene>
    <name evidence="2" type="ORF">GCM10007116_16750</name>
    <name evidence="1" type="ORF">HS1genome_0445</name>
</gene>
<dbReference type="GO" id="GO:0005737">
    <property type="term" value="C:cytoplasm"/>
    <property type="evidence" value="ECO:0007669"/>
    <property type="project" value="TreeGrafter"/>
</dbReference>
<dbReference type="InterPro" id="IPR023401">
    <property type="entry name" value="ODC_N"/>
</dbReference>
<dbReference type="Pfam" id="PF02423">
    <property type="entry name" value="OCD_Mu_crystall"/>
    <property type="match status" value="1"/>
</dbReference>
<name>A0A348B1K4_9CREN</name>